<protein>
    <submittedName>
        <fullName evidence="1">Uncharacterized protein</fullName>
    </submittedName>
</protein>
<dbReference type="EMBL" id="WTPW01000807">
    <property type="protein sequence ID" value="KAF0478125.1"/>
    <property type="molecule type" value="Genomic_DNA"/>
</dbReference>
<proteinExistence type="predicted"/>
<dbReference type="AlphaFoldDB" id="A0A8H4ACA3"/>
<evidence type="ECO:0000313" key="1">
    <source>
        <dbReference type="EMBL" id="KAF0478125.1"/>
    </source>
</evidence>
<dbReference type="Proteomes" id="UP000439903">
    <property type="component" value="Unassembled WGS sequence"/>
</dbReference>
<gene>
    <name evidence="1" type="ORF">F8M41_024081</name>
</gene>
<evidence type="ECO:0000313" key="2">
    <source>
        <dbReference type="Proteomes" id="UP000439903"/>
    </source>
</evidence>
<reference evidence="1 2" key="1">
    <citation type="journal article" date="2019" name="Environ. Microbiol.">
        <title>At the nexus of three kingdoms: the genome of the mycorrhizal fungus Gigaspora margarita provides insights into plant, endobacterial and fungal interactions.</title>
        <authorList>
            <person name="Venice F."/>
            <person name="Ghignone S."/>
            <person name="Salvioli di Fossalunga A."/>
            <person name="Amselem J."/>
            <person name="Novero M."/>
            <person name="Xianan X."/>
            <person name="Sedzielewska Toro K."/>
            <person name="Morin E."/>
            <person name="Lipzen A."/>
            <person name="Grigoriev I.V."/>
            <person name="Henrissat B."/>
            <person name="Martin F.M."/>
            <person name="Bonfante P."/>
        </authorList>
    </citation>
    <scope>NUCLEOTIDE SEQUENCE [LARGE SCALE GENOMIC DNA]</scope>
    <source>
        <strain evidence="1 2">BEG34</strain>
    </source>
</reference>
<comment type="caution">
    <text evidence="1">The sequence shown here is derived from an EMBL/GenBank/DDBJ whole genome shotgun (WGS) entry which is preliminary data.</text>
</comment>
<sequence length="30" mass="3388">ADSKNEKVDKEVKEGAKEEEEEILIDVSLL</sequence>
<feature type="non-terminal residue" evidence="1">
    <location>
        <position position="1"/>
    </location>
</feature>
<name>A0A8H4ACA3_GIGMA</name>
<accession>A0A8H4ACA3</accession>
<organism evidence="1 2">
    <name type="scientific">Gigaspora margarita</name>
    <dbReference type="NCBI Taxonomy" id="4874"/>
    <lineage>
        <taxon>Eukaryota</taxon>
        <taxon>Fungi</taxon>
        <taxon>Fungi incertae sedis</taxon>
        <taxon>Mucoromycota</taxon>
        <taxon>Glomeromycotina</taxon>
        <taxon>Glomeromycetes</taxon>
        <taxon>Diversisporales</taxon>
        <taxon>Gigasporaceae</taxon>
        <taxon>Gigaspora</taxon>
    </lineage>
</organism>
<keyword evidence="2" id="KW-1185">Reference proteome</keyword>